<name>A0ABX1CUF2_9FLAO</name>
<evidence type="ECO:0000313" key="2">
    <source>
        <dbReference type="Proteomes" id="UP000703674"/>
    </source>
</evidence>
<gene>
    <name evidence="1" type="ORF">HC175_03100</name>
</gene>
<proteinExistence type="predicted"/>
<reference evidence="1 2" key="1">
    <citation type="submission" date="2020-03" db="EMBL/GenBank/DDBJ databases">
        <title>Salinimicrobium sp. nov, isolated from SCS.</title>
        <authorList>
            <person name="Cao W.R."/>
        </authorList>
    </citation>
    <scope>NUCLEOTIDE SEQUENCE [LARGE SCALE GENOMIC DNA]</scope>
    <source>
        <strain evidence="2">J15B91</strain>
    </source>
</reference>
<organism evidence="1 2">
    <name type="scientific">Salinimicrobium oceani</name>
    <dbReference type="NCBI Taxonomy" id="2722702"/>
    <lineage>
        <taxon>Bacteria</taxon>
        <taxon>Pseudomonadati</taxon>
        <taxon>Bacteroidota</taxon>
        <taxon>Flavobacteriia</taxon>
        <taxon>Flavobacteriales</taxon>
        <taxon>Flavobacteriaceae</taxon>
        <taxon>Salinimicrobium</taxon>
    </lineage>
</organism>
<sequence>MINKIIAIGVFVTASFAFTTYEPTTSPTTTTSFEVPAKEIAEPTAEEKIGLLYEEFAAVNSNMPSRASFTYALTGYNKLEGEKKINKDLLTIVDFSLASTEKRLWILDMTTSKVLYHTYVSHGQNTGGNMATEFSNTPNSLQSSLGFYVTAETYYGKNGLSLFIDGMESEFNSNARDRYVVIHGADYAKEDSIKRLGRLGRSYGCPAVPTEVSKEIINTIKGGSVLFIYHNSEDYLARSTYLNTIAV</sequence>
<dbReference type="InterPro" id="IPR032676">
    <property type="entry name" value="YkuD_2"/>
</dbReference>
<dbReference type="RefSeq" id="WP_168137026.1">
    <property type="nucleotide sequence ID" value="NZ_JAAVJR010000001.1"/>
</dbReference>
<dbReference type="EMBL" id="JAAVJR010000001">
    <property type="protein sequence ID" value="NJW51897.1"/>
    <property type="molecule type" value="Genomic_DNA"/>
</dbReference>
<protein>
    <submittedName>
        <fullName evidence="1">Murein L,D-transpeptidase catalytic domain family protein</fullName>
    </submittedName>
</protein>
<evidence type="ECO:0000313" key="1">
    <source>
        <dbReference type="EMBL" id="NJW51897.1"/>
    </source>
</evidence>
<comment type="caution">
    <text evidence="1">The sequence shown here is derived from an EMBL/GenBank/DDBJ whole genome shotgun (WGS) entry which is preliminary data.</text>
</comment>
<accession>A0ABX1CUF2</accession>
<dbReference type="PANTHER" id="PTHR38477:SF1">
    <property type="entry name" value="MUREIN L,D-TRANSPEPTIDASE CATALYTIC DOMAIN FAMILY PROTEIN"/>
    <property type="match status" value="1"/>
</dbReference>
<keyword evidence="2" id="KW-1185">Reference proteome</keyword>
<dbReference type="PANTHER" id="PTHR38477">
    <property type="entry name" value="HYPOTHETICAL EXPORTED PROTEIN"/>
    <property type="match status" value="1"/>
</dbReference>
<dbReference type="Pfam" id="PF13645">
    <property type="entry name" value="YkuD_2"/>
    <property type="match status" value="1"/>
</dbReference>
<dbReference type="Proteomes" id="UP000703674">
    <property type="component" value="Unassembled WGS sequence"/>
</dbReference>